<evidence type="ECO:0000256" key="3">
    <source>
        <dbReference type="ARBA" id="ARBA00022638"/>
    </source>
</evidence>
<dbReference type="PANTHER" id="PTHR38107">
    <property type="match status" value="1"/>
</dbReference>
<proteinExistence type="inferred from homology"/>
<evidence type="ECO:0000256" key="7">
    <source>
        <dbReference type="RuleBase" id="RU003788"/>
    </source>
</evidence>
<reference evidence="9 10" key="1">
    <citation type="submission" date="2018-11" db="EMBL/GenBank/DDBJ databases">
        <title>Whole genome sequencing of an environmental sample.</title>
        <authorList>
            <person name="Sarangi A.N."/>
            <person name="Singh D."/>
            <person name="Tripathy S."/>
        </authorList>
    </citation>
    <scope>NUCLEOTIDE SEQUENCE [LARGE SCALE GENOMIC DNA]</scope>
    <source>
        <strain evidence="9 10">Lakshadweep</strain>
    </source>
</reference>
<keyword evidence="6 7" id="KW-0326">Glycosidase</keyword>
<dbReference type="RefSeq" id="WP_084606890.1">
    <property type="nucleotide sequence ID" value="NZ_QVFV01000001.1"/>
</dbReference>
<evidence type="ECO:0000256" key="8">
    <source>
        <dbReference type="SAM" id="MobiDB-lite"/>
    </source>
</evidence>
<keyword evidence="10" id="KW-1185">Reference proteome</keyword>
<keyword evidence="2 7" id="KW-0929">Antimicrobial</keyword>
<dbReference type="CDD" id="cd00737">
    <property type="entry name" value="lyz_endolysin_autolysin"/>
    <property type="match status" value="1"/>
</dbReference>
<dbReference type="GO" id="GO:0009253">
    <property type="term" value="P:peptidoglycan catabolic process"/>
    <property type="evidence" value="ECO:0007669"/>
    <property type="project" value="InterPro"/>
</dbReference>
<dbReference type="Proteomes" id="UP000292459">
    <property type="component" value="Unassembled WGS sequence"/>
</dbReference>
<evidence type="ECO:0000256" key="6">
    <source>
        <dbReference type="ARBA" id="ARBA00023295"/>
    </source>
</evidence>
<protein>
    <recommendedName>
        <fullName evidence="7">Lysozyme</fullName>
        <ecNumber evidence="7">3.2.1.17</ecNumber>
    </recommendedName>
</protein>
<dbReference type="InterPro" id="IPR023347">
    <property type="entry name" value="Lysozyme_dom_sf"/>
</dbReference>
<evidence type="ECO:0000256" key="5">
    <source>
        <dbReference type="ARBA" id="ARBA00023200"/>
    </source>
</evidence>
<organism evidence="9 10">
    <name type="scientific">Leptolyngbya iicbica LK</name>
    <dbReference type="NCBI Taxonomy" id="2294035"/>
    <lineage>
        <taxon>Bacteria</taxon>
        <taxon>Bacillati</taxon>
        <taxon>Cyanobacteriota</taxon>
        <taxon>Cyanophyceae</taxon>
        <taxon>Leptolyngbyales</taxon>
        <taxon>Leptolyngbyaceae</taxon>
        <taxon>Leptolyngbya group</taxon>
        <taxon>Leptolyngbya</taxon>
        <taxon>Leptolyngbya iicbica</taxon>
    </lineage>
</organism>
<dbReference type="AlphaFoldDB" id="A0A4Q7EFF7"/>
<dbReference type="OrthoDB" id="529831at2"/>
<keyword evidence="4 7" id="KW-0378">Hydrolase</keyword>
<dbReference type="InterPro" id="IPR034690">
    <property type="entry name" value="Endolysin_T4_type"/>
</dbReference>
<dbReference type="GO" id="GO:0003796">
    <property type="term" value="F:lysozyme activity"/>
    <property type="evidence" value="ECO:0007669"/>
    <property type="project" value="UniProtKB-EC"/>
</dbReference>
<dbReference type="GO" id="GO:0042742">
    <property type="term" value="P:defense response to bacterium"/>
    <property type="evidence" value="ECO:0007669"/>
    <property type="project" value="UniProtKB-KW"/>
</dbReference>
<evidence type="ECO:0000256" key="2">
    <source>
        <dbReference type="ARBA" id="ARBA00022529"/>
    </source>
</evidence>
<dbReference type="Gene3D" id="1.10.530.40">
    <property type="match status" value="1"/>
</dbReference>
<evidence type="ECO:0000256" key="1">
    <source>
        <dbReference type="ARBA" id="ARBA00000632"/>
    </source>
</evidence>
<comment type="caution">
    <text evidence="9">The sequence shown here is derived from an EMBL/GenBank/DDBJ whole genome shotgun (WGS) entry which is preliminary data.</text>
</comment>
<name>A0A4Q7EFF7_9CYAN</name>
<dbReference type="InterPro" id="IPR043688">
    <property type="entry name" value="SAR_endolysin-like"/>
</dbReference>
<keyword evidence="3 7" id="KW-0081">Bacteriolytic enzyme</keyword>
<evidence type="ECO:0000313" key="9">
    <source>
        <dbReference type="EMBL" id="RZM81973.1"/>
    </source>
</evidence>
<dbReference type="EMBL" id="QVFV01000001">
    <property type="protein sequence ID" value="RZM81973.1"/>
    <property type="molecule type" value="Genomic_DNA"/>
</dbReference>
<gene>
    <name evidence="9" type="ORF">DYY88_01485</name>
</gene>
<dbReference type="InterPro" id="IPR023346">
    <property type="entry name" value="Lysozyme-like_dom_sf"/>
</dbReference>
<accession>A0A4Q7EFF7</accession>
<comment type="similarity">
    <text evidence="7">Belongs to the glycosyl hydrolase 24 family.</text>
</comment>
<dbReference type="HAMAP" id="MF_04136">
    <property type="entry name" value="SAR_ENDOLYSIN"/>
    <property type="match status" value="1"/>
</dbReference>
<dbReference type="InterPro" id="IPR051018">
    <property type="entry name" value="Bacteriophage_GH24"/>
</dbReference>
<dbReference type="SUPFAM" id="SSF53955">
    <property type="entry name" value="Lysozyme-like"/>
    <property type="match status" value="1"/>
</dbReference>
<evidence type="ECO:0000256" key="4">
    <source>
        <dbReference type="ARBA" id="ARBA00022801"/>
    </source>
</evidence>
<feature type="region of interest" description="Disordered" evidence="8">
    <location>
        <begin position="63"/>
        <end position="83"/>
    </location>
</feature>
<dbReference type="Pfam" id="PF00959">
    <property type="entry name" value="Phage_lysozyme"/>
    <property type="match status" value="1"/>
</dbReference>
<sequence>MGTWIKETSKAIYLMEGGYWISRLTKYPSKTNPDEQVLNIQAVRSWFMREDYPQAMTVALKATEEPNPKPTPPAPPPSSGTDHINDAGLAIIKHFEGRELQAYQDSVGIWTIGYGHTSAAGDPQVRAGMTISEQEAEDILKTDLELFETGVRDRVQVPLNSDQFSALVSFSFNVGLGAFGNSTLLRKLNAGDYAGAADEFTRWVKAGGATLPGLVRRRDAERALFLSQDYQQFIH</sequence>
<dbReference type="PANTHER" id="PTHR38107:SF3">
    <property type="entry name" value="LYSOZYME RRRD-RELATED"/>
    <property type="match status" value="1"/>
</dbReference>
<feature type="compositionally biased region" description="Pro residues" evidence="8">
    <location>
        <begin position="68"/>
        <end position="78"/>
    </location>
</feature>
<dbReference type="InterPro" id="IPR033907">
    <property type="entry name" value="Endolysin_autolysin"/>
</dbReference>
<keyword evidence="5" id="KW-1035">Host cytoplasm</keyword>
<dbReference type="GO" id="GO:0031640">
    <property type="term" value="P:killing of cells of another organism"/>
    <property type="evidence" value="ECO:0007669"/>
    <property type="project" value="UniProtKB-KW"/>
</dbReference>
<comment type="catalytic activity">
    <reaction evidence="1 7">
        <text>Hydrolysis of (1-&gt;4)-beta-linkages between N-acetylmuramic acid and N-acetyl-D-glucosamine residues in a peptidoglycan and between N-acetyl-D-glucosamine residues in chitodextrins.</text>
        <dbReference type="EC" id="3.2.1.17"/>
    </reaction>
</comment>
<dbReference type="HAMAP" id="MF_04110">
    <property type="entry name" value="ENDOLYSIN_T4"/>
    <property type="match status" value="1"/>
</dbReference>
<evidence type="ECO:0000313" key="10">
    <source>
        <dbReference type="Proteomes" id="UP000292459"/>
    </source>
</evidence>
<dbReference type="GO" id="GO:0016998">
    <property type="term" value="P:cell wall macromolecule catabolic process"/>
    <property type="evidence" value="ECO:0007669"/>
    <property type="project" value="InterPro"/>
</dbReference>
<dbReference type="EC" id="3.2.1.17" evidence="7"/>
<dbReference type="InterPro" id="IPR002196">
    <property type="entry name" value="Glyco_hydro_24"/>
</dbReference>